<dbReference type="AlphaFoldDB" id="A0A2P6MJ04"/>
<dbReference type="OrthoDB" id="2883522at2"/>
<dbReference type="Proteomes" id="UP000243650">
    <property type="component" value="Unassembled WGS sequence"/>
</dbReference>
<proteinExistence type="predicted"/>
<feature type="compositionally biased region" description="Basic and acidic residues" evidence="1">
    <location>
        <begin position="69"/>
        <end position="80"/>
    </location>
</feature>
<accession>A0A2P6MJ04</accession>
<dbReference type="RefSeq" id="WP_105958455.1">
    <property type="nucleotide sequence ID" value="NZ_PVNS01000004.1"/>
</dbReference>
<keyword evidence="3" id="KW-1185">Reference proteome</keyword>
<evidence type="ECO:0000256" key="1">
    <source>
        <dbReference type="SAM" id="MobiDB-lite"/>
    </source>
</evidence>
<name>A0A2P6MJ04_ALKUR</name>
<reference evidence="2 3" key="1">
    <citation type="submission" date="2018-03" db="EMBL/GenBank/DDBJ databases">
        <title>Bacillus urumqiensis sp. nov., a moderately haloalkaliphilic bacterium isolated from a salt lake.</title>
        <authorList>
            <person name="Zhao B."/>
            <person name="Liao Z."/>
        </authorList>
    </citation>
    <scope>NUCLEOTIDE SEQUENCE [LARGE SCALE GENOMIC DNA]</scope>
    <source>
        <strain evidence="2 3">BZ-SZ-XJ18</strain>
    </source>
</reference>
<feature type="compositionally biased region" description="Basic residues" evidence="1">
    <location>
        <begin position="81"/>
        <end position="96"/>
    </location>
</feature>
<comment type="caution">
    <text evidence="2">The sequence shown here is derived from an EMBL/GenBank/DDBJ whole genome shotgun (WGS) entry which is preliminary data.</text>
</comment>
<sequence>MDRQVVAVLQSKAQQKQVLRELEIKDIPEDRIQIIGKEDEDASSFEPYFEQGDWVVVAEVEKEIGRIPVEDIDSTEEHRTPKGHHHMPHHQMKQGL</sequence>
<gene>
    <name evidence="2" type="ORF">C6I21_05540</name>
</gene>
<evidence type="ECO:0000313" key="3">
    <source>
        <dbReference type="Proteomes" id="UP000243650"/>
    </source>
</evidence>
<organism evidence="2 3">
    <name type="scientific">Alkalicoccus urumqiensis</name>
    <name type="common">Bacillus urumqiensis</name>
    <dbReference type="NCBI Taxonomy" id="1548213"/>
    <lineage>
        <taxon>Bacteria</taxon>
        <taxon>Bacillati</taxon>
        <taxon>Bacillota</taxon>
        <taxon>Bacilli</taxon>
        <taxon>Bacillales</taxon>
        <taxon>Bacillaceae</taxon>
        <taxon>Alkalicoccus</taxon>
    </lineage>
</organism>
<protein>
    <submittedName>
        <fullName evidence="2">Uncharacterized protein</fullName>
    </submittedName>
</protein>
<feature type="region of interest" description="Disordered" evidence="1">
    <location>
        <begin position="69"/>
        <end position="96"/>
    </location>
</feature>
<dbReference type="EMBL" id="PVNS01000004">
    <property type="protein sequence ID" value="PRO66265.1"/>
    <property type="molecule type" value="Genomic_DNA"/>
</dbReference>
<evidence type="ECO:0000313" key="2">
    <source>
        <dbReference type="EMBL" id="PRO66265.1"/>
    </source>
</evidence>